<gene>
    <name evidence="1" type="ORF">PRRU23_28080</name>
</gene>
<proteinExistence type="predicted"/>
<accession>A0AA37MET6</accession>
<dbReference type="Pfam" id="PF19570">
    <property type="entry name" value="DUF6088"/>
    <property type="match status" value="1"/>
</dbReference>
<dbReference type="InterPro" id="IPR045738">
    <property type="entry name" value="DUF6088"/>
</dbReference>
<evidence type="ECO:0008006" key="3">
    <source>
        <dbReference type="Google" id="ProtNLM"/>
    </source>
</evidence>
<dbReference type="AlphaFoldDB" id="A0AA37MET6"/>
<evidence type="ECO:0000313" key="2">
    <source>
        <dbReference type="Proteomes" id="UP000887043"/>
    </source>
</evidence>
<dbReference type="EMBL" id="BPTR01000002">
    <property type="protein sequence ID" value="GJG29108.1"/>
    <property type="molecule type" value="Genomic_DNA"/>
</dbReference>
<protein>
    <recommendedName>
        <fullName evidence="3">Type IV toxin-antitoxin system AbiEi family antitoxin domain-containing protein</fullName>
    </recommendedName>
</protein>
<reference evidence="1" key="1">
    <citation type="submission" date="2021-08" db="EMBL/GenBank/DDBJ databases">
        <title>Prevotella lacticifex sp. nov., isolated from rumen of cow.</title>
        <authorList>
            <person name="Shinkai T."/>
            <person name="Ikeyama N."/>
            <person name="Kumagai M."/>
            <person name="Ohmori H."/>
            <person name="Sakamoto M."/>
            <person name="Ohkuma M."/>
            <person name="Mitsumori M."/>
        </authorList>
    </citation>
    <scope>NUCLEOTIDE SEQUENCE</scope>
    <source>
        <strain evidence="1">DSM 11371</strain>
    </source>
</reference>
<evidence type="ECO:0000313" key="1">
    <source>
        <dbReference type="EMBL" id="GJG29108.1"/>
    </source>
</evidence>
<dbReference type="Proteomes" id="UP000887043">
    <property type="component" value="Unassembled WGS sequence"/>
</dbReference>
<sequence>MVRDFADLNNDGLVTRALSRLEKDGMLIRISQGIYLYPQRNRFGILKPNIDEIAAAIAQKDKARIIPSGLTALNKLGLSTQVTMNAVYLTDASAREIKIGNRTIVFKRSAPRNFAYKTDIFPLVVGAMKEIGEANLTENQLSIIKETINRCEDKEAIMYDYNIAPGWIRKKLKI</sequence>
<name>A0AA37MET6_SEGBR</name>
<organism evidence="1 2">
    <name type="scientific">Segatella bryantii</name>
    <name type="common">Prevotella bryantii</name>
    <dbReference type="NCBI Taxonomy" id="77095"/>
    <lineage>
        <taxon>Bacteria</taxon>
        <taxon>Pseudomonadati</taxon>
        <taxon>Bacteroidota</taxon>
        <taxon>Bacteroidia</taxon>
        <taxon>Bacteroidales</taxon>
        <taxon>Prevotellaceae</taxon>
        <taxon>Segatella</taxon>
    </lineage>
</organism>
<comment type="caution">
    <text evidence="1">The sequence shown here is derived from an EMBL/GenBank/DDBJ whole genome shotgun (WGS) entry which is preliminary data.</text>
</comment>